<dbReference type="Pfam" id="PF17425">
    <property type="entry name" value="Arylsulfotran_N"/>
    <property type="match status" value="2"/>
</dbReference>
<gene>
    <name evidence="3" type="ordered locus">Sterm_2404</name>
</gene>
<reference evidence="4" key="1">
    <citation type="submission" date="2009-09" db="EMBL/GenBank/DDBJ databases">
        <title>The complete chromosome of Sebaldella termitidis ATCC 33386.</title>
        <authorList>
            <consortium name="US DOE Joint Genome Institute (JGI-PGF)"/>
            <person name="Lucas S."/>
            <person name="Copeland A."/>
            <person name="Lapidus A."/>
            <person name="Glavina del Rio T."/>
            <person name="Dalin E."/>
            <person name="Tice H."/>
            <person name="Bruce D."/>
            <person name="Goodwin L."/>
            <person name="Pitluck S."/>
            <person name="Kyrpides N."/>
            <person name="Mavromatis K."/>
            <person name="Ivanova N."/>
            <person name="Mikhailova N."/>
            <person name="Sims D."/>
            <person name="Meincke L."/>
            <person name="Brettin T."/>
            <person name="Detter J.C."/>
            <person name="Han C."/>
            <person name="Larimer F."/>
            <person name="Land M."/>
            <person name="Hauser L."/>
            <person name="Markowitz V."/>
            <person name="Cheng J.F."/>
            <person name="Hugenholtz P."/>
            <person name="Woyke T."/>
            <person name="Wu D."/>
            <person name="Eisen J.A."/>
        </authorList>
    </citation>
    <scope>NUCLEOTIDE SEQUENCE [LARGE SCALE GENOMIC DNA]</scope>
    <source>
        <strain evidence="4">ATCC 33386 / NCTC 11300</strain>
    </source>
</reference>
<dbReference type="InterPro" id="IPR011047">
    <property type="entry name" value="Quinoprotein_ADH-like_sf"/>
</dbReference>
<dbReference type="KEGG" id="str:Sterm_2404"/>
<keyword evidence="1" id="KW-1133">Transmembrane helix</keyword>
<dbReference type="InterPro" id="IPR053143">
    <property type="entry name" value="Arylsulfate_ST"/>
</dbReference>
<keyword evidence="1" id="KW-0812">Transmembrane</keyword>
<evidence type="ECO:0000259" key="2">
    <source>
        <dbReference type="Pfam" id="PF17425"/>
    </source>
</evidence>
<protein>
    <submittedName>
        <fullName evidence="3">Arylsulfotransferase</fullName>
    </submittedName>
</protein>
<name>D1ALB4_SEBTE</name>
<sequence length="1349" mass="156964">MHDHFLALFFYYIINIYYEVVIILFENFKKGDGMKKIIILLCSIVLLVSCDLSRELSTAAELNILSYKEEEKLEKTNIITIYGGESKEEYNIKLPKQNNKFVLVDISVNTGSKEKIKIKDFKLRTNEKEFLALENIAFLSVYGYKPFFGSENGLGDGTLIFEIDKDIKLDPQSTQLVYKGHAQTFEEIKEVIYEDNFFDLANTNIEYEESFTNETKIKEYRNKHYDIESPLILLDPYNFAPLTALVMFDTGEDTKIEIFIEGKDGPTSVRYDFKKYKKHHEIPVYGLYAGKNNKVILYLEDKSGKKLTKEIYIQTEELPENFYTINLVQSKPEKMEPGFTFLSTVGKHNNSIIDSNGDIRWYTNYKSNLIFKRLRNGNIIMNSEVKNKFLELDLLGKIYNIYSIASENIHHDILEMENGNFLITTLDENGSEDSLIELSRNSGKIIKKIDLKTVLDQNRYINKKLFKQDFFGASFDDWFHLNAIYEHKDGITLSGRHQSAVIKMSYPELELKWILGIHDQWNDSYRNYLLTPIETEGFFEWQYGQHSQEELPDFDNNVDTIDILLFDNGNGRGVPNIKNYSRAVQYRINEKEMTVTQIWEYGKVRGKDLFSASVGDANYLPKTGNRLISFGSLVNDVNFAKGLNSPRIVEVTYPDSEVAYEVELKFSDMTSVYRIDRMFIYPENYETENLQAEAKVYLNKEEILEEDKNKRILPETEHACIDKISLDIESKSLSIDGWAFLEEYNSDTVKKYLVLYNEDRSYSVQLNNTIRGDVTEVFNKVLGNNKNYSKSGFNDWISLTNLPPGKYKVAVKVVYGDIEKEYKTDYYLALNSIDNTKLIKKQKKIEENIKKDFEKKVYTLDDPMIVKDPYGLSPLTALILFKTDSKMNIEIEIPGKNKEGTLKYKLEGYNNLHIIPVYGLYPDKKNIVFISAYDEHGKKIRKKIKIKTDKVEIDMPKVKILKKDQEKLKKGFLFISSFSGMYAIDLNGDVRWYIKDGIGGTSPITQLENDRFLAINNEMTRPPYYKSGFYELNIMGKVHKEYDVDGVHHDIVELPNKNYIALINNPDGDLEDYMVEINRETGRVVKRWNMKEIFNIKEKIARPEYINYDLMTNKEKENKVLEEKIVSKYKEDWFHQNAVWYDKDTNYLIISSRHQNAVIAIDYNSSEVKWIFGGEKYEWNEKRDLTNKILKPNSSDFDYAYGQHGVKLIDGLLYVYDNGNFRHGISEETNYSRGVIFRIDESDMKVSKVWEYGKENGNSTFTPYIGNIEVLDNDYYLINFGGIVIDSNGKITGDVSKVFSPTSKSETVISEIRNGEEVLIVKLYDKAYISNSYRVNHFELNPKNLIWNF</sequence>
<dbReference type="eggNOG" id="ENOG5030J8V">
    <property type="taxonomic scope" value="Bacteria"/>
</dbReference>
<dbReference type="Proteomes" id="UP000000845">
    <property type="component" value="Chromosome"/>
</dbReference>
<dbReference type="Gene3D" id="2.60.40.3100">
    <property type="entry name" value="Arylsulphate sulphotransferase monomer, N-terminal domain"/>
    <property type="match status" value="2"/>
</dbReference>
<feature type="transmembrane region" description="Helical" evidence="1">
    <location>
        <begin position="6"/>
        <end position="25"/>
    </location>
</feature>
<dbReference type="HOGENOM" id="CLU_257799_0_0_0"/>
<dbReference type="GO" id="GO:0004062">
    <property type="term" value="F:aryl sulfotransferase activity"/>
    <property type="evidence" value="ECO:0007669"/>
    <property type="project" value="InterPro"/>
</dbReference>
<dbReference type="InterPro" id="IPR038477">
    <property type="entry name" value="ASST_N_sf"/>
</dbReference>
<feature type="domain" description="Arylsulfotransferase N-terminal" evidence="2">
    <location>
        <begin position="865"/>
        <end position="948"/>
    </location>
</feature>
<dbReference type="InterPro" id="IPR010262">
    <property type="entry name" value="Arylsulfotransferase_bact"/>
</dbReference>
<dbReference type="PANTHER" id="PTHR35340:SF10">
    <property type="entry name" value="CYTOPLASMIC PROTEIN"/>
    <property type="match status" value="1"/>
</dbReference>
<dbReference type="InterPro" id="IPR035391">
    <property type="entry name" value="Arylsulfotran_N"/>
</dbReference>
<keyword evidence="4" id="KW-1185">Reference proteome</keyword>
<dbReference type="STRING" id="526218.Sterm_2404"/>
<accession>D1ALB4</accession>
<reference evidence="3 4" key="2">
    <citation type="journal article" date="2010" name="Stand. Genomic Sci.">
        <title>Complete genome sequence of Sebaldella termitidis type strain (NCTC 11300).</title>
        <authorList>
            <person name="Harmon-Smith M."/>
            <person name="Celia L."/>
            <person name="Chertkov O."/>
            <person name="Lapidus A."/>
            <person name="Copeland A."/>
            <person name="Glavina Del Rio T."/>
            <person name="Nolan M."/>
            <person name="Lucas S."/>
            <person name="Tice H."/>
            <person name="Cheng J.F."/>
            <person name="Han C."/>
            <person name="Detter J.C."/>
            <person name="Bruce D."/>
            <person name="Goodwin L."/>
            <person name="Pitluck S."/>
            <person name="Pati A."/>
            <person name="Liolios K."/>
            <person name="Ivanova N."/>
            <person name="Mavromatis K."/>
            <person name="Mikhailova N."/>
            <person name="Chen A."/>
            <person name="Palaniappan K."/>
            <person name="Land M."/>
            <person name="Hauser L."/>
            <person name="Chang Y.J."/>
            <person name="Jeffries C.D."/>
            <person name="Brettin T."/>
            <person name="Goker M."/>
            <person name="Beck B."/>
            <person name="Bristow J."/>
            <person name="Eisen J.A."/>
            <person name="Markowitz V."/>
            <person name="Hugenholtz P."/>
            <person name="Kyrpides N.C."/>
            <person name="Klenk H.P."/>
            <person name="Chen F."/>
        </authorList>
    </citation>
    <scope>NUCLEOTIDE SEQUENCE [LARGE SCALE GENOMIC DNA]</scope>
    <source>
        <strain evidence="4">ATCC 33386 / NCTC 11300</strain>
    </source>
</reference>
<keyword evidence="1" id="KW-0472">Membrane</keyword>
<dbReference type="SUPFAM" id="SSF50998">
    <property type="entry name" value="Quinoprotein alcohol dehydrogenase-like"/>
    <property type="match status" value="1"/>
</dbReference>
<evidence type="ECO:0000256" key="1">
    <source>
        <dbReference type="SAM" id="Phobius"/>
    </source>
</evidence>
<proteinExistence type="predicted"/>
<dbReference type="Pfam" id="PF05935">
    <property type="entry name" value="Arylsulfotrans"/>
    <property type="match status" value="2"/>
</dbReference>
<feature type="domain" description="Arylsulfotransferase N-terminal" evidence="2">
    <location>
        <begin position="232"/>
        <end position="315"/>
    </location>
</feature>
<evidence type="ECO:0000313" key="3">
    <source>
        <dbReference type="EMBL" id="ACZ09257.1"/>
    </source>
</evidence>
<dbReference type="PANTHER" id="PTHR35340">
    <property type="entry name" value="PQQ ENZYME REPEAT PROTEIN-RELATED"/>
    <property type="match status" value="1"/>
</dbReference>
<evidence type="ECO:0000313" key="4">
    <source>
        <dbReference type="Proteomes" id="UP000000845"/>
    </source>
</evidence>
<dbReference type="EMBL" id="CP001739">
    <property type="protein sequence ID" value="ACZ09257.1"/>
    <property type="molecule type" value="Genomic_DNA"/>
</dbReference>
<organism evidence="3 4">
    <name type="scientific">Sebaldella termitidis (strain ATCC 33386 / NCTC 11300)</name>
    <dbReference type="NCBI Taxonomy" id="526218"/>
    <lineage>
        <taxon>Bacteria</taxon>
        <taxon>Fusobacteriati</taxon>
        <taxon>Fusobacteriota</taxon>
        <taxon>Fusobacteriia</taxon>
        <taxon>Fusobacteriales</taxon>
        <taxon>Leptotrichiaceae</taxon>
        <taxon>Sebaldella</taxon>
    </lineage>
</organism>